<evidence type="ECO:0000313" key="3">
    <source>
        <dbReference type="Proteomes" id="UP000680038"/>
    </source>
</evidence>
<evidence type="ECO:0000313" key="2">
    <source>
        <dbReference type="EMBL" id="CAG5012001.1"/>
    </source>
</evidence>
<sequence>MGYNRKYVHFGSIKEKIMAENRRKSKPIAARPAKPKREYSLFNWLNRFLPLDKIFGEKLPGKEERVPVKYFYYVAWVVSLLVAYEWIGFQSEQYVRNSIKLKKEVDDLRAEYTSIHADYEKSGKQSVVLERVKGTGLEENLTPPQKIVVKKGDF</sequence>
<accession>A0A916JGI4</accession>
<dbReference type="Proteomes" id="UP000680038">
    <property type="component" value="Unassembled WGS sequence"/>
</dbReference>
<proteinExistence type="predicted"/>
<dbReference type="EMBL" id="CAJRAF010000002">
    <property type="protein sequence ID" value="CAG5012001.1"/>
    <property type="molecule type" value="Genomic_DNA"/>
</dbReference>
<gene>
    <name evidence="2" type="ORF">DYBT9275_05074</name>
</gene>
<keyword evidence="1" id="KW-1133">Transmembrane helix</keyword>
<keyword evidence="1" id="KW-0472">Membrane</keyword>
<feature type="transmembrane region" description="Helical" evidence="1">
    <location>
        <begin position="70"/>
        <end position="89"/>
    </location>
</feature>
<dbReference type="Pfam" id="PF19579">
    <property type="entry name" value="FtsL_2"/>
    <property type="match status" value="1"/>
</dbReference>
<keyword evidence="3" id="KW-1185">Reference proteome</keyword>
<evidence type="ECO:0008006" key="4">
    <source>
        <dbReference type="Google" id="ProtNLM"/>
    </source>
</evidence>
<comment type="caution">
    <text evidence="2">The sequence shown here is derived from an EMBL/GenBank/DDBJ whole genome shotgun (WGS) entry which is preliminary data.</text>
</comment>
<name>A0A916JGI4_9BACT</name>
<keyword evidence="1" id="KW-0812">Transmembrane</keyword>
<evidence type="ECO:0000256" key="1">
    <source>
        <dbReference type="SAM" id="Phobius"/>
    </source>
</evidence>
<organism evidence="2 3">
    <name type="scientific">Dyadobacter helix</name>
    <dbReference type="NCBI Taxonomy" id="2822344"/>
    <lineage>
        <taxon>Bacteria</taxon>
        <taxon>Pseudomonadati</taxon>
        <taxon>Bacteroidota</taxon>
        <taxon>Cytophagia</taxon>
        <taxon>Cytophagales</taxon>
        <taxon>Spirosomataceae</taxon>
        <taxon>Dyadobacter</taxon>
    </lineage>
</organism>
<reference evidence="2" key="1">
    <citation type="submission" date="2021-04" db="EMBL/GenBank/DDBJ databases">
        <authorList>
            <person name="Rodrigo-Torres L."/>
            <person name="Arahal R. D."/>
            <person name="Lucena T."/>
        </authorList>
    </citation>
    <scope>NUCLEOTIDE SEQUENCE</scope>
    <source>
        <strain evidence="2">CECT 9275</strain>
    </source>
</reference>
<dbReference type="AlphaFoldDB" id="A0A916JGI4"/>
<dbReference type="InterPro" id="IPR045755">
    <property type="entry name" value="FtsL-like"/>
</dbReference>
<protein>
    <recommendedName>
        <fullName evidence="4">Cell division protein FtsL</fullName>
    </recommendedName>
</protein>